<accession>A0A9W8X2Z9</accession>
<evidence type="ECO:0000256" key="1">
    <source>
        <dbReference type="SAM" id="MobiDB-lite"/>
    </source>
</evidence>
<sequence length="81" mass="8790">MIRRPPDVSSPAVEKSISETTKSRTPKSVVASQHPDALTVNVQTSGEDGPEAPDENALLNFDEFEALDMPKDEVDRLPSVV</sequence>
<dbReference type="EMBL" id="JAPEUV010000021">
    <property type="protein sequence ID" value="KAJ4339625.1"/>
    <property type="molecule type" value="Genomic_DNA"/>
</dbReference>
<gene>
    <name evidence="2" type="ORF">N0V87_003066</name>
</gene>
<keyword evidence="3" id="KW-1185">Reference proteome</keyword>
<dbReference type="AlphaFoldDB" id="A0A9W8X2Z9"/>
<protein>
    <submittedName>
        <fullName evidence="2">Uncharacterized protein</fullName>
    </submittedName>
</protein>
<evidence type="ECO:0000313" key="2">
    <source>
        <dbReference type="EMBL" id="KAJ4339625.1"/>
    </source>
</evidence>
<reference evidence="2" key="1">
    <citation type="submission" date="2022-10" db="EMBL/GenBank/DDBJ databases">
        <title>Tapping the CABI collections for fungal endophytes: first genome assemblies for Collariella, Neodidymelliopsis, Ascochyta clinopodiicola, Didymella pomorum, Didymosphaeria variabile, Neocosmospora piperis and Neocucurbitaria cava.</title>
        <authorList>
            <person name="Hill R."/>
        </authorList>
    </citation>
    <scope>NUCLEOTIDE SEQUENCE</scope>
    <source>
        <strain evidence="2">IMI 360193</strain>
    </source>
</reference>
<proteinExistence type="predicted"/>
<dbReference type="Proteomes" id="UP001140562">
    <property type="component" value="Unassembled WGS sequence"/>
</dbReference>
<comment type="caution">
    <text evidence="2">The sequence shown here is derived from an EMBL/GenBank/DDBJ whole genome shotgun (WGS) entry which is preliminary data.</text>
</comment>
<name>A0A9W8X2Z9_9PLEO</name>
<organism evidence="2 3">
    <name type="scientific">Didymella glomerata</name>
    <dbReference type="NCBI Taxonomy" id="749621"/>
    <lineage>
        <taxon>Eukaryota</taxon>
        <taxon>Fungi</taxon>
        <taxon>Dikarya</taxon>
        <taxon>Ascomycota</taxon>
        <taxon>Pezizomycotina</taxon>
        <taxon>Dothideomycetes</taxon>
        <taxon>Pleosporomycetidae</taxon>
        <taxon>Pleosporales</taxon>
        <taxon>Pleosporineae</taxon>
        <taxon>Didymellaceae</taxon>
        <taxon>Didymella</taxon>
    </lineage>
</organism>
<feature type="region of interest" description="Disordered" evidence="1">
    <location>
        <begin position="1"/>
        <end position="55"/>
    </location>
</feature>
<evidence type="ECO:0000313" key="3">
    <source>
        <dbReference type="Proteomes" id="UP001140562"/>
    </source>
</evidence>